<accession>A0AAV3RTU2</accession>
<sequence length="110" mass="12965">MCVCVIQSVKNRYPKEFAYYTVHGKGSYPIYRRKNDGCSATVRGKSLDSPWVVPYNPTLLLEFNFHFNIKIFCDIRVVKYLYKYVHKEDNRVAFRITQDTGSETVNDRKL</sequence>
<gene>
    <name evidence="1" type="ORF">LIER_30693</name>
</gene>
<dbReference type="EMBL" id="BAABME010011101">
    <property type="protein sequence ID" value="GAA0183241.1"/>
    <property type="molecule type" value="Genomic_DNA"/>
</dbReference>
<protein>
    <submittedName>
        <fullName evidence="1">Uncharacterized protein</fullName>
    </submittedName>
</protein>
<organism evidence="1 2">
    <name type="scientific">Lithospermum erythrorhizon</name>
    <name type="common">Purple gromwell</name>
    <name type="synonym">Lithospermum officinale var. erythrorhizon</name>
    <dbReference type="NCBI Taxonomy" id="34254"/>
    <lineage>
        <taxon>Eukaryota</taxon>
        <taxon>Viridiplantae</taxon>
        <taxon>Streptophyta</taxon>
        <taxon>Embryophyta</taxon>
        <taxon>Tracheophyta</taxon>
        <taxon>Spermatophyta</taxon>
        <taxon>Magnoliopsida</taxon>
        <taxon>eudicotyledons</taxon>
        <taxon>Gunneridae</taxon>
        <taxon>Pentapetalae</taxon>
        <taxon>asterids</taxon>
        <taxon>lamiids</taxon>
        <taxon>Boraginales</taxon>
        <taxon>Boraginaceae</taxon>
        <taxon>Boraginoideae</taxon>
        <taxon>Lithospermeae</taxon>
        <taxon>Lithospermum</taxon>
    </lineage>
</organism>
<reference evidence="1 2" key="1">
    <citation type="submission" date="2024-01" db="EMBL/GenBank/DDBJ databases">
        <title>The complete chloroplast genome sequence of Lithospermum erythrorhizon: insights into the phylogenetic relationship among Boraginaceae species and the maternal lineages of purple gromwells.</title>
        <authorList>
            <person name="Okada T."/>
            <person name="Watanabe K."/>
        </authorList>
    </citation>
    <scope>NUCLEOTIDE SEQUENCE [LARGE SCALE GENOMIC DNA]</scope>
</reference>
<dbReference type="PANTHER" id="PTHR10492:SF94">
    <property type="entry name" value="ATP-DEPENDENT DNA HELICASE"/>
    <property type="match status" value="1"/>
</dbReference>
<evidence type="ECO:0000313" key="1">
    <source>
        <dbReference type="EMBL" id="GAA0183241.1"/>
    </source>
</evidence>
<proteinExistence type="predicted"/>
<dbReference type="PANTHER" id="PTHR10492">
    <property type="match status" value="1"/>
</dbReference>
<dbReference type="Proteomes" id="UP001454036">
    <property type="component" value="Unassembled WGS sequence"/>
</dbReference>
<name>A0AAV3RTU2_LITER</name>
<evidence type="ECO:0000313" key="2">
    <source>
        <dbReference type="Proteomes" id="UP001454036"/>
    </source>
</evidence>
<keyword evidence="2" id="KW-1185">Reference proteome</keyword>
<comment type="caution">
    <text evidence="1">The sequence shown here is derived from an EMBL/GenBank/DDBJ whole genome shotgun (WGS) entry which is preliminary data.</text>
</comment>
<dbReference type="AlphaFoldDB" id="A0AAV3RTU2"/>